<sequence>MTTKLSQSGVKALGLGAVAGMRSMSAPAVLSHFLSKPAWPPLHTPPFTYLQHSTVATVFKVLALAELITDKLPHVPNRIIPASLVVRTISGAVVGMACSEESGAAKVKGALLGGLGAIAASYAFFYLRRKLVKTTGLPDASIALLEDALAISVGTACMKV</sequence>
<keyword evidence="1" id="KW-1133">Transmembrane helix</keyword>
<protein>
    <submittedName>
        <fullName evidence="3">DUF4126 family protein</fullName>
    </submittedName>
</protein>
<feature type="transmembrane region" description="Helical" evidence="1">
    <location>
        <begin position="109"/>
        <end position="127"/>
    </location>
</feature>
<organism evidence="3 4">
    <name type="scientific">Rhodocytophaga aerolata</name>
    <dbReference type="NCBI Taxonomy" id="455078"/>
    <lineage>
        <taxon>Bacteria</taxon>
        <taxon>Pseudomonadati</taxon>
        <taxon>Bacteroidota</taxon>
        <taxon>Cytophagia</taxon>
        <taxon>Cytophagales</taxon>
        <taxon>Rhodocytophagaceae</taxon>
        <taxon>Rhodocytophaga</taxon>
    </lineage>
</organism>
<keyword evidence="1" id="KW-0812">Transmembrane</keyword>
<dbReference type="RefSeq" id="WP_302036324.1">
    <property type="nucleotide sequence ID" value="NZ_JAUKPO010000002.1"/>
</dbReference>
<gene>
    <name evidence="3" type="ORF">Q0590_04610</name>
</gene>
<dbReference type="Pfam" id="PF13548">
    <property type="entry name" value="DUF4126"/>
    <property type="match status" value="1"/>
</dbReference>
<evidence type="ECO:0000313" key="3">
    <source>
        <dbReference type="EMBL" id="MDO1445519.1"/>
    </source>
</evidence>
<name>A0ABT8R0S6_9BACT</name>
<accession>A0ABT8R0S6</accession>
<reference evidence="3" key="1">
    <citation type="submission" date="2023-07" db="EMBL/GenBank/DDBJ databases">
        <title>The genome sequence of Rhodocytophaga aerolata KACC 12507.</title>
        <authorList>
            <person name="Zhang X."/>
        </authorList>
    </citation>
    <scope>NUCLEOTIDE SEQUENCE</scope>
    <source>
        <strain evidence="3">KACC 12507</strain>
    </source>
</reference>
<proteinExistence type="predicted"/>
<dbReference type="InterPro" id="IPR025196">
    <property type="entry name" value="DUF4126"/>
</dbReference>
<feature type="domain" description="DUF4126" evidence="2">
    <location>
        <begin position="12"/>
        <end position="155"/>
    </location>
</feature>
<comment type="caution">
    <text evidence="3">The sequence shown here is derived from an EMBL/GenBank/DDBJ whole genome shotgun (WGS) entry which is preliminary data.</text>
</comment>
<dbReference type="EMBL" id="JAUKPO010000002">
    <property type="protein sequence ID" value="MDO1445519.1"/>
    <property type="molecule type" value="Genomic_DNA"/>
</dbReference>
<evidence type="ECO:0000259" key="2">
    <source>
        <dbReference type="Pfam" id="PF13548"/>
    </source>
</evidence>
<keyword evidence="4" id="KW-1185">Reference proteome</keyword>
<dbReference type="Proteomes" id="UP001168528">
    <property type="component" value="Unassembled WGS sequence"/>
</dbReference>
<evidence type="ECO:0000313" key="4">
    <source>
        <dbReference type="Proteomes" id="UP001168528"/>
    </source>
</evidence>
<keyword evidence="1" id="KW-0472">Membrane</keyword>
<evidence type="ECO:0000256" key="1">
    <source>
        <dbReference type="SAM" id="Phobius"/>
    </source>
</evidence>